<comment type="similarity">
    <text evidence="2 3">Belongs to the peptidase M14 family.</text>
</comment>
<reference evidence="6" key="1">
    <citation type="submission" date="2021-10" db="EMBL/GenBank/DDBJ databases">
        <authorList>
            <person name="Lyu M."/>
            <person name="Wang X."/>
            <person name="Meng X."/>
            <person name="Xu K."/>
        </authorList>
    </citation>
    <scope>NUCLEOTIDE SEQUENCE</scope>
    <source>
        <strain evidence="6">A6</strain>
    </source>
</reference>
<keyword evidence="7" id="KW-1185">Reference proteome</keyword>
<dbReference type="RefSeq" id="WP_230527626.1">
    <property type="nucleotide sequence ID" value="NZ_JAJGAK010000003.1"/>
</dbReference>
<sequence>MPSNRPHRRIALARAVAAALIAAPVCWLVAGTLTDATGTQGATPTSNFLNDPDRLVFITAHWRDRAELVRIASHFQHVQIDEKAHTAKVEANYDDLRALRRAGVRFEIDDEATAKMRDVEAELAMATETKLHYKGLRTAESIPNYACYRTVEETYATMNRLAAQRPSMASVIDIGPSWTWTKTAGAQGYRMRVLRVNNTATDAKFLNKQNMVVLAAIHAREYTTAELVTRFSEWLLDRYGVDQEATWLVDNFRFHFILQANPDGRKKAESGISWRKNTNTDNGACSANNYGVDLNRNWSWRWGQVPDGSSSNPCAVNYRGTRTASEPETTAAMRYIVGTRGSDGVYRGGVLPDQRTDNGAAPTGYPGIFLDIHSFSRLVLWPWSSTSAVSPNAGALQTLGRRLAYFNNYQPKQWIGLYPADGTNTDTVYGLTGAPSYTIELGQAFFESCSTFESTTYPQNLAALKYAARTLGAPYWYPRGPDTTGISRSAASVKRGTYFTVSAWVDDTRFNQSQGAEPVQNITEARLYLDSRPWVAGNTSFVMRPGDGAFNSPREHVYLSIPTGNLALGTHYAFVRGLDASGAGGTPQAVYFTVTQ</sequence>
<dbReference type="Pfam" id="PF00246">
    <property type="entry name" value="Peptidase_M14"/>
    <property type="match status" value="1"/>
</dbReference>
<feature type="signal peptide" evidence="4">
    <location>
        <begin position="1"/>
        <end position="30"/>
    </location>
</feature>
<dbReference type="Proteomes" id="UP001165293">
    <property type="component" value="Unassembled WGS sequence"/>
</dbReference>
<protein>
    <recommendedName>
        <fullName evidence="5">Peptidase M14 domain-containing protein</fullName>
    </recommendedName>
</protein>
<dbReference type="Gene3D" id="3.40.630.10">
    <property type="entry name" value="Zn peptidases"/>
    <property type="match status" value="1"/>
</dbReference>
<dbReference type="SMART" id="SM00631">
    <property type="entry name" value="Zn_pept"/>
    <property type="match status" value="1"/>
</dbReference>
<dbReference type="InterPro" id="IPR000834">
    <property type="entry name" value="Peptidase_M14"/>
</dbReference>
<dbReference type="PANTHER" id="PTHR11705:SF119">
    <property type="entry name" value="OS02G0119300 PROTEIN"/>
    <property type="match status" value="1"/>
</dbReference>
<organism evidence="6 7">
    <name type="scientific">Noviluteimonas lactosilytica</name>
    <dbReference type="NCBI Taxonomy" id="2888523"/>
    <lineage>
        <taxon>Bacteria</taxon>
        <taxon>Pseudomonadati</taxon>
        <taxon>Pseudomonadota</taxon>
        <taxon>Gammaproteobacteria</taxon>
        <taxon>Lysobacterales</taxon>
        <taxon>Lysobacteraceae</taxon>
        <taxon>Noviluteimonas</taxon>
    </lineage>
</organism>
<proteinExistence type="inferred from homology"/>
<dbReference type="SUPFAM" id="SSF53187">
    <property type="entry name" value="Zn-dependent exopeptidases"/>
    <property type="match status" value="1"/>
</dbReference>
<dbReference type="PANTHER" id="PTHR11705">
    <property type="entry name" value="PROTEASE FAMILY M14 CARBOXYPEPTIDASE A,B"/>
    <property type="match status" value="1"/>
</dbReference>
<name>A0ABS8JJQ0_9GAMM</name>
<evidence type="ECO:0000313" key="6">
    <source>
        <dbReference type="EMBL" id="MCC8363822.1"/>
    </source>
</evidence>
<evidence type="ECO:0000256" key="2">
    <source>
        <dbReference type="ARBA" id="ARBA00005988"/>
    </source>
</evidence>
<feature type="chain" id="PRO_5045325412" description="Peptidase M14 domain-containing protein" evidence="4">
    <location>
        <begin position="31"/>
        <end position="596"/>
    </location>
</feature>
<accession>A0ABS8JJQ0</accession>
<dbReference type="EMBL" id="JAJGAK010000003">
    <property type="protein sequence ID" value="MCC8363822.1"/>
    <property type="molecule type" value="Genomic_DNA"/>
</dbReference>
<comment type="caution">
    <text evidence="6">The sequence shown here is derived from an EMBL/GenBank/DDBJ whole genome shotgun (WGS) entry which is preliminary data.</text>
</comment>
<feature type="domain" description="Peptidase M14" evidence="5">
    <location>
        <begin position="147"/>
        <end position="470"/>
    </location>
</feature>
<evidence type="ECO:0000259" key="5">
    <source>
        <dbReference type="PROSITE" id="PS52035"/>
    </source>
</evidence>
<evidence type="ECO:0000256" key="4">
    <source>
        <dbReference type="SAM" id="SignalP"/>
    </source>
</evidence>
<gene>
    <name evidence="6" type="ORF">LK996_12135</name>
</gene>
<evidence type="ECO:0000256" key="1">
    <source>
        <dbReference type="ARBA" id="ARBA00001947"/>
    </source>
</evidence>
<evidence type="ECO:0000256" key="3">
    <source>
        <dbReference type="PROSITE-ProRule" id="PRU01379"/>
    </source>
</evidence>
<feature type="active site" description="Proton donor/acceptor" evidence="3">
    <location>
        <position position="440"/>
    </location>
</feature>
<evidence type="ECO:0000313" key="7">
    <source>
        <dbReference type="Proteomes" id="UP001165293"/>
    </source>
</evidence>
<dbReference type="PROSITE" id="PS52035">
    <property type="entry name" value="PEPTIDASE_M14"/>
    <property type="match status" value="1"/>
</dbReference>
<comment type="cofactor">
    <cofactor evidence="1">
        <name>Zn(2+)</name>
        <dbReference type="ChEBI" id="CHEBI:29105"/>
    </cofactor>
</comment>
<keyword evidence="4" id="KW-0732">Signal</keyword>